<dbReference type="CDD" id="cd00130">
    <property type="entry name" value="PAS"/>
    <property type="match status" value="1"/>
</dbReference>
<comment type="subcellular location">
    <subcellularLocation>
        <location evidence="1">Cell inner membrane</location>
        <topology evidence="1">Multi-pass membrane protein</topology>
    </subcellularLocation>
</comment>
<feature type="transmembrane region" description="Helical" evidence="6">
    <location>
        <begin position="155"/>
        <end position="173"/>
    </location>
</feature>
<dbReference type="Proteomes" id="UP001375382">
    <property type="component" value="Unassembled WGS sequence"/>
</dbReference>
<keyword evidence="3 5" id="KW-0807">Transducer</keyword>
<feature type="domain" description="PAS" evidence="8">
    <location>
        <begin position="6"/>
        <end position="60"/>
    </location>
</feature>
<keyword evidence="2" id="KW-1003">Cell membrane</keyword>
<keyword evidence="12" id="KW-1185">Reference proteome</keyword>
<dbReference type="NCBIfam" id="TIGR00229">
    <property type="entry name" value="sensory_box"/>
    <property type="match status" value="1"/>
</dbReference>
<reference evidence="11 12" key="1">
    <citation type="journal article" date="2023" name="Ecotoxicol. Environ. Saf.">
        <title>Mercury remediation potential of mercury-resistant strain Rheinheimera metallidurans sp. nov. isolated from a municipal waste dumping site.</title>
        <authorList>
            <person name="Yadav V."/>
            <person name="Manjhi A."/>
            <person name="Vadakedath N."/>
        </authorList>
    </citation>
    <scope>NUCLEOTIDE SEQUENCE [LARGE SCALE GENOMIC DNA]</scope>
    <source>
        <strain evidence="11 12">E-49</strain>
    </source>
</reference>
<evidence type="ECO:0000256" key="2">
    <source>
        <dbReference type="ARBA" id="ARBA00022519"/>
    </source>
</evidence>
<dbReference type="Gene3D" id="1.10.287.950">
    <property type="entry name" value="Methyl-accepting chemotaxis protein"/>
    <property type="match status" value="1"/>
</dbReference>
<dbReference type="Pfam" id="PF08447">
    <property type="entry name" value="PAS_3"/>
    <property type="match status" value="1"/>
</dbReference>
<evidence type="ECO:0000256" key="1">
    <source>
        <dbReference type="ARBA" id="ARBA00004429"/>
    </source>
</evidence>
<evidence type="ECO:0000259" key="9">
    <source>
        <dbReference type="PROSITE" id="PS50192"/>
    </source>
</evidence>
<feature type="domain" description="T-SNARE coiled-coil homology" evidence="9">
    <location>
        <begin position="441"/>
        <end position="503"/>
    </location>
</feature>
<comment type="similarity">
    <text evidence="4">Belongs to the methyl-accepting chemotaxis (MCP) protein family.</text>
</comment>
<evidence type="ECO:0000259" key="7">
    <source>
        <dbReference type="PROSITE" id="PS50111"/>
    </source>
</evidence>
<feature type="domain" description="Methyl-accepting transducer" evidence="7">
    <location>
        <begin position="254"/>
        <end position="490"/>
    </location>
</feature>
<keyword evidence="6" id="KW-0472">Membrane</keyword>
<dbReference type="SMART" id="SM00283">
    <property type="entry name" value="MA"/>
    <property type="match status" value="1"/>
</dbReference>
<dbReference type="PANTHER" id="PTHR32089">
    <property type="entry name" value="METHYL-ACCEPTING CHEMOTAXIS PROTEIN MCPB"/>
    <property type="match status" value="1"/>
</dbReference>
<name>A0ABU8C1G7_9GAMM</name>
<dbReference type="PROSITE" id="PS50885">
    <property type="entry name" value="HAMP"/>
    <property type="match status" value="1"/>
</dbReference>
<evidence type="ECO:0000259" key="8">
    <source>
        <dbReference type="PROSITE" id="PS50112"/>
    </source>
</evidence>
<protein>
    <submittedName>
        <fullName evidence="11">Methyl-accepting chemotaxis protein</fullName>
    </submittedName>
</protein>
<evidence type="ECO:0000259" key="10">
    <source>
        <dbReference type="PROSITE" id="PS50885"/>
    </source>
</evidence>
<feature type="domain" description="HAMP" evidence="10">
    <location>
        <begin position="197"/>
        <end position="249"/>
    </location>
</feature>
<dbReference type="Pfam" id="PF00015">
    <property type="entry name" value="MCPsignal"/>
    <property type="match status" value="1"/>
</dbReference>
<dbReference type="PROSITE" id="PS50111">
    <property type="entry name" value="CHEMOTAXIS_TRANSDUC_2"/>
    <property type="match status" value="1"/>
</dbReference>
<evidence type="ECO:0000313" key="11">
    <source>
        <dbReference type="EMBL" id="MEH8015765.1"/>
    </source>
</evidence>
<dbReference type="SUPFAM" id="SSF58104">
    <property type="entry name" value="Methyl-accepting chemotaxis protein (MCP) signaling domain"/>
    <property type="match status" value="1"/>
</dbReference>
<dbReference type="SMART" id="SM00304">
    <property type="entry name" value="HAMP"/>
    <property type="match status" value="1"/>
</dbReference>
<dbReference type="InterPro" id="IPR000727">
    <property type="entry name" value="T_SNARE_dom"/>
</dbReference>
<keyword evidence="6" id="KW-1133">Transmembrane helix</keyword>
<keyword evidence="6" id="KW-0812">Transmembrane</keyword>
<gene>
    <name evidence="11" type="ORF">MN202_00845</name>
</gene>
<dbReference type="PANTHER" id="PTHR32089:SF112">
    <property type="entry name" value="LYSOZYME-LIKE PROTEIN-RELATED"/>
    <property type="match status" value="1"/>
</dbReference>
<evidence type="ECO:0000313" key="12">
    <source>
        <dbReference type="Proteomes" id="UP001375382"/>
    </source>
</evidence>
<keyword evidence="2" id="KW-0997">Cell inner membrane</keyword>
<evidence type="ECO:0000256" key="3">
    <source>
        <dbReference type="ARBA" id="ARBA00023224"/>
    </source>
</evidence>
<dbReference type="InterPro" id="IPR035965">
    <property type="entry name" value="PAS-like_dom_sf"/>
</dbReference>
<organism evidence="11 12">
    <name type="scientific">Rheinheimera muenzenbergensis</name>
    <dbReference type="NCBI Taxonomy" id="1193628"/>
    <lineage>
        <taxon>Bacteria</taxon>
        <taxon>Pseudomonadati</taxon>
        <taxon>Pseudomonadota</taxon>
        <taxon>Gammaproteobacteria</taxon>
        <taxon>Chromatiales</taxon>
        <taxon>Chromatiaceae</taxon>
        <taxon>Rheinheimera</taxon>
    </lineage>
</organism>
<proteinExistence type="inferred from homology"/>
<dbReference type="PROSITE" id="PS50192">
    <property type="entry name" value="T_SNARE"/>
    <property type="match status" value="1"/>
</dbReference>
<dbReference type="InterPro" id="IPR003660">
    <property type="entry name" value="HAMP_dom"/>
</dbReference>
<dbReference type="Gene3D" id="3.30.450.20">
    <property type="entry name" value="PAS domain"/>
    <property type="match status" value="1"/>
</dbReference>
<dbReference type="InterPro" id="IPR004089">
    <property type="entry name" value="MCPsignal_dom"/>
</dbReference>
<evidence type="ECO:0000256" key="5">
    <source>
        <dbReference type="PROSITE-ProRule" id="PRU00284"/>
    </source>
</evidence>
<accession>A0ABU8C1G7</accession>
<dbReference type="RefSeq" id="WP_335734185.1">
    <property type="nucleotide sequence ID" value="NZ_JALAAR010000001.1"/>
</dbReference>
<dbReference type="InterPro" id="IPR000014">
    <property type="entry name" value="PAS"/>
</dbReference>
<sequence length="528" mass="57302">MRNNQPLTRVEHQLDPKRPLVSVTNLAGEIVHANASFIQISGFSRAELLGQPHNIIRHPDMPAEAFADMWRTLKADLPWRGLVKNRCKNGDYYWVDAYATPTFERGQKTGYMSVRRRPEPQQVAQAEALYAAVRSKQAAFAATRYQRDMPFKTRLLLLVMVPVLCFGAELFAVDSWRWVVSLAGVVSAAGLGLWTYLGIVTPLQRLGAAMNRISAGDLSAELDTRAAAEFAAILIGFQSMSVNLRAMIADMVVIGGDIDTQCGGLNAQVELATERSRQGAENICTMAAAVEQLSASVSDIAQFTRHSAAQATAAAQQVEQGVEQIVTTLQVSTGVVARMDGAQALITELDKEIVSIRQLAQSIREIADQTNLLALNAAIEAARAGESGRGFAVVADEVRNLASRTSGSTVEITATVERIGTCTANTLHAIAIAAQEVQHSNAMMEQNQRSYQLIKRSADDIQDSSRDIADMLQQQEVAATEVAGNIEQISKLMDQNSRSIGTISTASAQLSDTAHQLQQMTSRFENSL</sequence>
<dbReference type="Pfam" id="PF00672">
    <property type="entry name" value="HAMP"/>
    <property type="match status" value="1"/>
</dbReference>
<dbReference type="EMBL" id="JALAAR010000001">
    <property type="protein sequence ID" value="MEH8015765.1"/>
    <property type="molecule type" value="Genomic_DNA"/>
</dbReference>
<evidence type="ECO:0000256" key="6">
    <source>
        <dbReference type="SAM" id="Phobius"/>
    </source>
</evidence>
<comment type="caution">
    <text evidence="11">The sequence shown here is derived from an EMBL/GenBank/DDBJ whole genome shotgun (WGS) entry which is preliminary data.</text>
</comment>
<evidence type="ECO:0000256" key="4">
    <source>
        <dbReference type="ARBA" id="ARBA00029447"/>
    </source>
</evidence>
<dbReference type="SUPFAM" id="SSF55785">
    <property type="entry name" value="PYP-like sensor domain (PAS domain)"/>
    <property type="match status" value="1"/>
</dbReference>
<dbReference type="InterPro" id="IPR013655">
    <property type="entry name" value="PAS_fold_3"/>
</dbReference>
<dbReference type="PROSITE" id="PS50112">
    <property type="entry name" value="PAS"/>
    <property type="match status" value="1"/>
</dbReference>
<feature type="transmembrane region" description="Helical" evidence="6">
    <location>
        <begin position="179"/>
        <end position="203"/>
    </location>
</feature>
<dbReference type="CDD" id="cd06225">
    <property type="entry name" value="HAMP"/>
    <property type="match status" value="1"/>
</dbReference>